<accession>D4ZIT4</accession>
<evidence type="ECO:0000313" key="3">
    <source>
        <dbReference type="Proteomes" id="UP000002350"/>
    </source>
</evidence>
<dbReference type="HOGENOM" id="CLU_3222001_0_0_6"/>
<organism evidence="2 3">
    <name type="scientific">Shewanella violacea (strain JCM 10179 / CIP 106290 / LMG 19151 / DSS12)</name>
    <dbReference type="NCBI Taxonomy" id="637905"/>
    <lineage>
        <taxon>Bacteria</taxon>
        <taxon>Pseudomonadati</taxon>
        <taxon>Pseudomonadota</taxon>
        <taxon>Gammaproteobacteria</taxon>
        <taxon>Alteromonadales</taxon>
        <taxon>Shewanellaceae</taxon>
        <taxon>Shewanella</taxon>
    </lineage>
</organism>
<feature type="compositionally biased region" description="Polar residues" evidence="1">
    <location>
        <begin position="35"/>
        <end position="44"/>
    </location>
</feature>
<dbReference type="Proteomes" id="UP000002350">
    <property type="component" value="Chromosome"/>
</dbReference>
<evidence type="ECO:0000256" key="1">
    <source>
        <dbReference type="SAM" id="MobiDB-lite"/>
    </source>
</evidence>
<proteinExistence type="predicted"/>
<name>D4ZIT4_SHEVD</name>
<protein>
    <submittedName>
        <fullName evidence="2">Uncharacterized protein</fullName>
    </submittedName>
</protein>
<dbReference type="STRING" id="637905.SVI_1612"/>
<feature type="region of interest" description="Disordered" evidence="1">
    <location>
        <begin position="14"/>
        <end position="44"/>
    </location>
</feature>
<evidence type="ECO:0000313" key="2">
    <source>
        <dbReference type="EMBL" id="BAJ01583.1"/>
    </source>
</evidence>
<dbReference type="EMBL" id="AP011177">
    <property type="protein sequence ID" value="BAJ01583.1"/>
    <property type="molecule type" value="Genomic_DNA"/>
</dbReference>
<gene>
    <name evidence="2" type="ordered locus">SVI_1612</name>
</gene>
<sequence length="44" mass="4613">MSSAATLIYITSDTDYPASQAELSPTKSKLAEQDPPNNLAGNNS</sequence>
<dbReference type="KEGG" id="svo:SVI_1612"/>
<dbReference type="AlphaFoldDB" id="D4ZIT4"/>
<reference evidence="3" key="1">
    <citation type="journal article" date="2010" name="Mol. Biosyst.">
        <title>Complete genome sequence and comparative analysis of Shewanella violacea, a psychrophilic and piezophilic bacterium from deep sea floor sediments.</title>
        <authorList>
            <person name="Aono E."/>
            <person name="Baba T."/>
            <person name="Ara T."/>
            <person name="Nishi T."/>
            <person name="Nakamichi T."/>
            <person name="Inamoto E."/>
            <person name="Toyonaga H."/>
            <person name="Hasegawa M."/>
            <person name="Takai Y."/>
            <person name="Okumura Y."/>
            <person name="Baba M."/>
            <person name="Tomita M."/>
            <person name="Kato C."/>
            <person name="Oshima T."/>
            <person name="Nakasone K."/>
            <person name="Mori H."/>
        </authorList>
    </citation>
    <scope>NUCLEOTIDE SEQUENCE [LARGE SCALE GENOMIC DNA]</scope>
    <source>
        <strain evidence="3">JCM 10179 / CIP 106290 / LMG 19151 / DSS12</strain>
    </source>
</reference>
<keyword evidence="3" id="KW-1185">Reference proteome</keyword>